<sequence>MVKFLIEFAKSPRFVGAVCPSSKYLAEKMVENIDFERCECIVEYGPGTGVFTEKLIERKKEDTLLIIFENNKEFYEGMLSQYKYKQNVKIINDGAEHAKKYMEQYNISKVDYIVSGIPFASLPSNISETILNDVKEILKNDGQFIAFQYSLVKMNFFKNYFNEIQIKKVWLNVPPAYVLSCRV</sequence>
<dbReference type="Pfam" id="PF00398">
    <property type="entry name" value="RrnaAD"/>
    <property type="match status" value="1"/>
</dbReference>
<evidence type="ECO:0000256" key="4">
    <source>
        <dbReference type="ARBA" id="ARBA00022884"/>
    </source>
</evidence>
<keyword evidence="3" id="KW-0949">S-adenosyl-L-methionine</keyword>
<dbReference type="InterPro" id="IPR029063">
    <property type="entry name" value="SAM-dependent_MTases_sf"/>
</dbReference>
<keyword evidence="1 5" id="KW-0489">Methyltransferase</keyword>
<comment type="caution">
    <text evidence="5">The sequence shown here is derived from an EMBL/GenBank/DDBJ whole genome shotgun (WGS) entry which is preliminary data.</text>
</comment>
<evidence type="ECO:0000256" key="1">
    <source>
        <dbReference type="ARBA" id="ARBA00022603"/>
    </source>
</evidence>
<dbReference type="InterPro" id="IPR001737">
    <property type="entry name" value="KsgA/Erm"/>
</dbReference>
<dbReference type="GO" id="GO:0032259">
    <property type="term" value="P:methylation"/>
    <property type="evidence" value="ECO:0007669"/>
    <property type="project" value="UniProtKB-KW"/>
</dbReference>
<evidence type="ECO:0000313" key="6">
    <source>
        <dbReference type="Proteomes" id="UP000520011"/>
    </source>
</evidence>
<dbReference type="Gene3D" id="3.40.50.150">
    <property type="entry name" value="Vaccinia Virus protein VP39"/>
    <property type="match status" value="1"/>
</dbReference>
<evidence type="ECO:0000256" key="3">
    <source>
        <dbReference type="ARBA" id="ARBA00022691"/>
    </source>
</evidence>
<protein>
    <submittedName>
        <fullName evidence="5">Phospholipid N-methyltransferase</fullName>
    </submittedName>
</protein>
<dbReference type="RefSeq" id="WP_183256353.1">
    <property type="nucleotide sequence ID" value="NZ_JACHEP010000031.1"/>
</dbReference>
<gene>
    <name evidence="5" type="ORF">HNQ34_003309</name>
</gene>
<evidence type="ECO:0000256" key="2">
    <source>
        <dbReference type="ARBA" id="ARBA00022679"/>
    </source>
</evidence>
<dbReference type="Proteomes" id="UP000520011">
    <property type="component" value="Unassembled WGS sequence"/>
</dbReference>
<dbReference type="EMBL" id="JACHEP010000031">
    <property type="protein sequence ID" value="MBB5326190.1"/>
    <property type="molecule type" value="Genomic_DNA"/>
</dbReference>
<dbReference type="AlphaFoldDB" id="A0A7W8MY09"/>
<organism evidence="5 6">
    <name type="scientific">Anoxybacteroides tepidamans</name>
    <dbReference type="NCBI Taxonomy" id="265948"/>
    <lineage>
        <taxon>Bacteria</taxon>
        <taxon>Bacillati</taxon>
        <taxon>Bacillota</taxon>
        <taxon>Bacilli</taxon>
        <taxon>Bacillales</taxon>
        <taxon>Anoxybacillaceae</taxon>
        <taxon>Anoxybacteroides</taxon>
    </lineage>
</organism>
<dbReference type="SUPFAM" id="SSF53335">
    <property type="entry name" value="S-adenosyl-L-methionine-dependent methyltransferases"/>
    <property type="match status" value="1"/>
</dbReference>
<accession>A0A7W8MY09</accession>
<keyword evidence="4" id="KW-0694">RNA-binding</keyword>
<name>A0A7W8MY09_9BACL</name>
<keyword evidence="6" id="KW-1185">Reference proteome</keyword>
<dbReference type="GO" id="GO:0003723">
    <property type="term" value="F:RNA binding"/>
    <property type="evidence" value="ECO:0007669"/>
    <property type="project" value="UniProtKB-KW"/>
</dbReference>
<proteinExistence type="predicted"/>
<keyword evidence="2 5" id="KW-0808">Transferase</keyword>
<dbReference type="GO" id="GO:0008168">
    <property type="term" value="F:methyltransferase activity"/>
    <property type="evidence" value="ECO:0007669"/>
    <property type="project" value="UniProtKB-KW"/>
</dbReference>
<evidence type="ECO:0000313" key="5">
    <source>
        <dbReference type="EMBL" id="MBB5326190.1"/>
    </source>
</evidence>
<reference evidence="5 6" key="1">
    <citation type="submission" date="2020-08" db="EMBL/GenBank/DDBJ databases">
        <title>Genomic Encyclopedia of Type Strains, Phase IV (KMG-IV): sequencing the most valuable type-strain genomes for metagenomic binning, comparative biology and taxonomic classification.</title>
        <authorList>
            <person name="Goeker M."/>
        </authorList>
    </citation>
    <scope>NUCLEOTIDE SEQUENCE [LARGE SCALE GENOMIC DNA]</scope>
    <source>
        <strain evidence="5 6">DSM 16325</strain>
    </source>
</reference>